<evidence type="ECO:0000259" key="1">
    <source>
        <dbReference type="PROSITE" id="PS51782"/>
    </source>
</evidence>
<dbReference type="Proteomes" id="UP000601990">
    <property type="component" value="Unassembled WGS sequence"/>
</dbReference>
<gene>
    <name evidence="2" type="ORF">GO608_04200</name>
</gene>
<reference evidence="2" key="1">
    <citation type="submission" date="2019-12" db="EMBL/GenBank/DDBJ databases">
        <title>Comparative genomics gives insights into the taxonomy of the Azoarcus-Aromatoleum group and reveals separate origins of nif in the plant-associated Azoarcus and non-plant-associated Aromatoleum sub-groups.</title>
        <authorList>
            <person name="Lafos M."/>
            <person name="Maluk M."/>
            <person name="Batista M."/>
            <person name="Junghare M."/>
            <person name="Carmona M."/>
            <person name="Faoro H."/>
            <person name="Cruz L.M."/>
            <person name="Battistoni F."/>
            <person name="De Souza E."/>
            <person name="Pedrosa F."/>
            <person name="Chen W.-M."/>
            <person name="Poole P.S."/>
            <person name="Dixon R.A."/>
            <person name="James E.K."/>
        </authorList>
    </citation>
    <scope>NUCLEOTIDE SEQUENCE</scope>
    <source>
        <strain evidence="2">U120</strain>
    </source>
</reference>
<organism evidence="2 3">
    <name type="scientific">Aromatoleum buckelii</name>
    <dbReference type="NCBI Taxonomy" id="200254"/>
    <lineage>
        <taxon>Bacteria</taxon>
        <taxon>Pseudomonadati</taxon>
        <taxon>Pseudomonadota</taxon>
        <taxon>Betaproteobacteria</taxon>
        <taxon>Rhodocyclales</taxon>
        <taxon>Rhodocyclaceae</taxon>
        <taxon>Aromatoleum</taxon>
    </lineage>
</organism>
<accession>A0ABX1MX20</accession>
<evidence type="ECO:0000313" key="3">
    <source>
        <dbReference type="Proteomes" id="UP000601990"/>
    </source>
</evidence>
<dbReference type="InterPro" id="IPR018392">
    <property type="entry name" value="LysM"/>
</dbReference>
<dbReference type="SMART" id="SM00257">
    <property type="entry name" value="LysM"/>
    <property type="match status" value="1"/>
</dbReference>
<proteinExistence type="predicted"/>
<dbReference type="InterPro" id="IPR052196">
    <property type="entry name" value="Bact_Kbp"/>
</dbReference>
<sequence>MACSSARRGIRNQDRGLDLRPAAGVPVTQESGLLQSETSMIRIIFPLLFGIATLLSVPAVADQATLADDAPDSYTVVRGDTLWDISGRFLRQPWRWPEVWRLNRDQIRNPHLIYPGQIVVLDRSGPYLSIGRRIGAPLYEKRFPQIHSEEVDSAIPSIPMQIIEPFLTRPLVVDDAKLAGAGTVVATETSRVFMGAGDTVFAKGVTEGSDVWQVFRPARPLVDPVTNEVLGHEAMFLGTARVTEHGTPATLKLLSSVEEIGAGDRLVVSERPEVFSFMPHAPDAEIEGRLIGIYRGVIETGRHNVVTLNIGSRAGLERGHVLALHRERGSVVYKDDAGGKETFDLPQQRYGLAFVFRVFDRVAYALVMDADGPVTVGDSVRKP</sequence>
<dbReference type="PANTHER" id="PTHR34700:SF4">
    <property type="entry name" value="PHAGE-LIKE ELEMENT PBSX PROTEIN XKDP"/>
    <property type="match status" value="1"/>
</dbReference>
<keyword evidence="3" id="KW-1185">Reference proteome</keyword>
<feature type="domain" description="LysM" evidence="1">
    <location>
        <begin position="72"/>
        <end position="121"/>
    </location>
</feature>
<dbReference type="PANTHER" id="PTHR34700">
    <property type="entry name" value="POTASSIUM BINDING PROTEIN KBP"/>
    <property type="match status" value="1"/>
</dbReference>
<protein>
    <submittedName>
        <fullName evidence="2">LysM peptidoglycan-binding domain-containing protein</fullName>
    </submittedName>
</protein>
<dbReference type="InterPro" id="IPR036779">
    <property type="entry name" value="LysM_dom_sf"/>
</dbReference>
<dbReference type="PROSITE" id="PS51782">
    <property type="entry name" value="LYSM"/>
    <property type="match status" value="1"/>
</dbReference>
<evidence type="ECO:0000313" key="2">
    <source>
        <dbReference type="EMBL" id="NMF92528.1"/>
    </source>
</evidence>
<dbReference type="Pfam" id="PF01476">
    <property type="entry name" value="LysM"/>
    <property type="match status" value="1"/>
</dbReference>
<dbReference type="EMBL" id="WTVH01000005">
    <property type="protein sequence ID" value="NMF92528.1"/>
    <property type="molecule type" value="Genomic_DNA"/>
</dbReference>
<dbReference type="Gene3D" id="3.10.350.10">
    <property type="entry name" value="LysM domain"/>
    <property type="match status" value="1"/>
</dbReference>
<name>A0ABX1MX20_9RHOO</name>
<comment type="caution">
    <text evidence="2">The sequence shown here is derived from an EMBL/GenBank/DDBJ whole genome shotgun (WGS) entry which is preliminary data.</text>
</comment>
<dbReference type="SUPFAM" id="SSF54106">
    <property type="entry name" value="LysM domain"/>
    <property type="match status" value="1"/>
</dbReference>
<dbReference type="CDD" id="cd00118">
    <property type="entry name" value="LysM"/>
    <property type="match status" value="1"/>
</dbReference>